<dbReference type="AlphaFoldDB" id="A0A4S4NC90"/>
<comment type="caution">
    <text evidence="4">The sequence shown here is derived from an EMBL/GenBank/DDBJ whole genome shotgun (WGS) entry which is preliminary data.</text>
</comment>
<evidence type="ECO:0000313" key="5">
    <source>
        <dbReference type="Proteomes" id="UP000306602"/>
    </source>
</evidence>
<name>A0A4S4NC90_9RHOB</name>
<keyword evidence="2 4" id="KW-0315">Glutamine amidotransferase</keyword>
<gene>
    <name evidence="4" type="ORF">E4Z66_08895</name>
</gene>
<keyword evidence="5" id="KW-1185">Reference proteome</keyword>
<sequence length="357" mass="39379">MGRSPFSARYTGYWNSEARYALSLVLGRVSYTVYSTRKQEGRPMCGIAGRILNAPGKVGNDLVELMDAQEHRGADSTGFAVYGIPRDTGYVLRGMGFDKSRMDADLEAFRAVLKEHKADMIADPRIVTDAHKHYCFRIEISDPADLAAWVRDADDLSGQIEIQSCGRSLEIIKDTGGAEEVAAKHGVREMIGTHGLGHARLATESSVLPNASHPFWARPFSDVAIVHNGQITDYFTWRDRLQRMGYRFLTENDSELIAVWVSDQMKAGLTMAQALKKSITSIDGVFTYMIATPQGIGFAKDRFAMKPLVVIDQNGELAMATEEQAVRRVFADECDVINYDGPSLTGIWGVGNQKVAA</sequence>
<evidence type="ECO:0000256" key="1">
    <source>
        <dbReference type="ARBA" id="ARBA00022679"/>
    </source>
</evidence>
<dbReference type="OrthoDB" id="9763290at2"/>
<dbReference type="Gene3D" id="3.60.20.10">
    <property type="entry name" value="Glutamine Phosphoribosylpyrophosphate, subunit 1, domain 1"/>
    <property type="match status" value="1"/>
</dbReference>
<feature type="domain" description="Glutamine amidotransferase type-2" evidence="3">
    <location>
        <begin position="45"/>
        <end position="357"/>
    </location>
</feature>
<dbReference type="InterPro" id="IPR017932">
    <property type="entry name" value="GATase_2_dom"/>
</dbReference>
<dbReference type="Pfam" id="PF13522">
    <property type="entry name" value="GATase_6"/>
    <property type="match status" value="1"/>
</dbReference>
<protein>
    <submittedName>
        <fullName evidence="4">Glutamine amidotransferase</fullName>
    </submittedName>
</protein>
<organism evidence="4 5">
    <name type="scientific">Aliishimia ponticola</name>
    <dbReference type="NCBI Taxonomy" id="2499833"/>
    <lineage>
        <taxon>Bacteria</taxon>
        <taxon>Pseudomonadati</taxon>
        <taxon>Pseudomonadota</taxon>
        <taxon>Alphaproteobacteria</taxon>
        <taxon>Rhodobacterales</taxon>
        <taxon>Paracoccaceae</taxon>
        <taxon>Aliishimia</taxon>
    </lineage>
</organism>
<dbReference type="SUPFAM" id="SSF56235">
    <property type="entry name" value="N-terminal nucleophile aminohydrolases (Ntn hydrolases)"/>
    <property type="match status" value="1"/>
</dbReference>
<evidence type="ECO:0000259" key="3">
    <source>
        <dbReference type="PROSITE" id="PS51278"/>
    </source>
</evidence>
<accession>A0A4S4NC90</accession>
<keyword evidence="1 4" id="KW-0808">Transferase</keyword>
<dbReference type="GO" id="GO:0016740">
    <property type="term" value="F:transferase activity"/>
    <property type="evidence" value="ECO:0007669"/>
    <property type="project" value="UniProtKB-KW"/>
</dbReference>
<dbReference type="InterPro" id="IPR029055">
    <property type="entry name" value="Ntn_hydrolases_N"/>
</dbReference>
<dbReference type="PANTHER" id="PTHR11907">
    <property type="entry name" value="AMIDOPHOSPHORIBOSYLTRANSFERASE"/>
    <property type="match status" value="1"/>
</dbReference>
<reference evidence="4 5" key="1">
    <citation type="submission" date="2019-04" db="EMBL/GenBank/DDBJ databases">
        <title>Shimia ponticola sp. nov., isolated from seawater.</title>
        <authorList>
            <person name="Kim Y.-O."/>
            <person name="Yoon J.-H."/>
        </authorList>
    </citation>
    <scope>NUCLEOTIDE SEQUENCE [LARGE SCALE GENOMIC DNA]</scope>
    <source>
        <strain evidence="4 5">MYP11</strain>
    </source>
</reference>
<dbReference type="PROSITE" id="PS51278">
    <property type="entry name" value="GATASE_TYPE_2"/>
    <property type="match status" value="1"/>
</dbReference>
<evidence type="ECO:0000256" key="2">
    <source>
        <dbReference type="ARBA" id="ARBA00022962"/>
    </source>
</evidence>
<dbReference type="EMBL" id="SRKY01000002">
    <property type="protein sequence ID" value="THH37046.1"/>
    <property type="molecule type" value="Genomic_DNA"/>
</dbReference>
<proteinExistence type="predicted"/>
<evidence type="ECO:0000313" key="4">
    <source>
        <dbReference type="EMBL" id="THH37046.1"/>
    </source>
</evidence>
<dbReference type="Proteomes" id="UP000306602">
    <property type="component" value="Unassembled WGS sequence"/>
</dbReference>